<evidence type="ECO:0000256" key="1">
    <source>
        <dbReference type="ARBA" id="ARBA00004613"/>
    </source>
</evidence>
<accession>A0ABD3B6N6</accession>
<comment type="subcellular location">
    <subcellularLocation>
        <location evidence="1">Secreted</location>
    </subcellularLocation>
</comment>
<dbReference type="PROSITE" id="PS51446">
    <property type="entry name" value="PACIFASTIN"/>
    <property type="match status" value="3"/>
</dbReference>
<protein>
    <recommendedName>
        <fullName evidence="5">Pacifastin domain-containing protein</fullName>
    </recommendedName>
</protein>
<evidence type="ECO:0000256" key="2">
    <source>
        <dbReference type="ARBA" id="ARBA00022525"/>
    </source>
</evidence>
<feature type="region of interest" description="Disordered" evidence="4">
    <location>
        <begin position="265"/>
        <end position="297"/>
    </location>
</feature>
<evidence type="ECO:0000313" key="7">
    <source>
        <dbReference type="Proteomes" id="UP001632038"/>
    </source>
</evidence>
<organism evidence="6 7">
    <name type="scientific">Castilleja foliolosa</name>
    <dbReference type="NCBI Taxonomy" id="1961234"/>
    <lineage>
        <taxon>Eukaryota</taxon>
        <taxon>Viridiplantae</taxon>
        <taxon>Streptophyta</taxon>
        <taxon>Embryophyta</taxon>
        <taxon>Tracheophyta</taxon>
        <taxon>Spermatophyta</taxon>
        <taxon>Magnoliopsida</taxon>
        <taxon>eudicotyledons</taxon>
        <taxon>Gunneridae</taxon>
        <taxon>Pentapetalae</taxon>
        <taxon>asterids</taxon>
        <taxon>lamiids</taxon>
        <taxon>Lamiales</taxon>
        <taxon>Orobanchaceae</taxon>
        <taxon>Pedicularideae</taxon>
        <taxon>Castillejinae</taxon>
        <taxon>Castilleja</taxon>
    </lineage>
</organism>
<feature type="domain" description="Pacifastin" evidence="5">
    <location>
        <begin position="103"/>
        <end position="137"/>
    </location>
</feature>
<evidence type="ECO:0000313" key="6">
    <source>
        <dbReference type="EMBL" id="KAL3613002.1"/>
    </source>
</evidence>
<dbReference type="Proteomes" id="UP001632038">
    <property type="component" value="Unassembled WGS sequence"/>
</dbReference>
<dbReference type="InterPro" id="IPR036201">
    <property type="entry name" value="Pacifastin_dom_sf"/>
</dbReference>
<dbReference type="EMBL" id="JAVIJP010000441">
    <property type="protein sequence ID" value="KAL3613002.1"/>
    <property type="molecule type" value="Genomic_DNA"/>
</dbReference>
<keyword evidence="2" id="KW-0964">Secreted</keyword>
<name>A0ABD3B6N6_9LAMI</name>
<keyword evidence="7" id="KW-1185">Reference proteome</keyword>
<evidence type="ECO:0000256" key="4">
    <source>
        <dbReference type="SAM" id="MobiDB-lite"/>
    </source>
</evidence>
<evidence type="ECO:0000259" key="5">
    <source>
        <dbReference type="PROSITE" id="PS51446"/>
    </source>
</evidence>
<sequence length="525" mass="58769">MISSHSYYVDDLCINLPTKETIQKISAQDIARLNDERPVTANMTCEPNSVIQQDCNSCTCTPSGRLACTSKLCLSLAPSEGNVSMPIERSLSWAYLPELKSDKEPCEPGKKYRYQCNTCACSNKRVPACTTMICLDFFGAHAKEKEHLRDPGEKVPDIHHLPVIHEGEPCTHGVTYRMDCNMCHCNEGHLVCSKKLCLRQDEVTEKTDVETHTQKTENNPVDKINATKHARAGNNSVTATNKVEEKNQVESQVKEHEKVEILKTNTINENVEKDGKEIQKASEEKDNSKENSSNDLYPELPATKKCKPGHLYSKGCQRCFCTNKMIARCTNRPCEEMKGPARFPRDVFPNITPKEVAVLPTLPHQAARCKAGMVYLVDCNVCLCIFNGNLFCQNKLCLAVKEVNRIAAQKENGKSCETKNGATVPEVNVDCITCSCVQGKLKCEPVEKCTPFRRQLHGELNPKAEAETSIDKGGKCRPGMVYKENCNNCYCQQDGSLRCTRKGCLNYDQVKKLQEQRKRLLKADS</sequence>
<reference evidence="7" key="1">
    <citation type="journal article" date="2024" name="IScience">
        <title>Strigolactones Initiate the Formation of Haustorium-like Structures in Castilleja.</title>
        <authorList>
            <person name="Buerger M."/>
            <person name="Peterson D."/>
            <person name="Chory J."/>
        </authorList>
    </citation>
    <scope>NUCLEOTIDE SEQUENCE [LARGE SCALE GENOMIC DNA]</scope>
</reference>
<feature type="domain" description="Pacifastin" evidence="5">
    <location>
        <begin position="42"/>
        <end position="76"/>
    </location>
</feature>
<gene>
    <name evidence="6" type="ORF">CASFOL_043157</name>
</gene>
<dbReference type="InterPro" id="IPR008037">
    <property type="entry name" value="Pacifastin_dom"/>
</dbReference>
<dbReference type="GO" id="GO:0005576">
    <property type="term" value="C:extracellular region"/>
    <property type="evidence" value="ECO:0007669"/>
    <property type="project" value="UniProtKB-SubCell"/>
</dbReference>
<dbReference type="SUPFAM" id="SSF57283">
    <property type="entry name" value="PMP inhibitors"/>
    <property type="match status" value="4"/>
</dbReference>
<dbReference type="Pfam" id="PF05375">
    <property type="entry name" value="Pacifastin_I"/>
    <property type="match status" value="4"/>
</dbReference>
<feature type="compositionally biased region" description="Basic and acidic residues" evidence="4">
    <location>
        <begin position="270"/>
        <end position="289"/>
    </location>
</feature>
<dbReference type="AlphaFoldDB" id="A0ABD3B6N6"/>
<keyword evidence="3" id="KW-1015">Disulfide bond</keyword>
<proteinExistence type="predicted"/>
<comment type="caution">
    <text evidence="6">The sequence shown here is derived from an EMBL/GenBank/DDBJ whole genome shotgun (WGS) entry which is preliminary data.</text>
</comment>
<evidence type="ECO:0000256" key="3">
    <source>
        <dbReference type="ARBA" id="ARBA00023157"/>
    </source>
</evidence>
<feature type="domain" description="Pacifastin" evidence="5">
    <location>
        <begin position="473"/>
        <end position="507"/>
    </location>
</feature>